<feature type="transmembrane region" description="Helical" evidence="2">
    <location>
        <begin position="366"/>
        <end position="383"/>
    </location>
</feature>
<keyword evidence="2" id="KW-0812">Transmembrane</keyword>
<proteinExistence type="predicted"/>
<feature type="transmembrane region" description="Helical" evidence="2">
    <location>
        <begin position="389"/>
        <end position="408"/>
    </location>
</feature>
<sequence length="453" mass="51825">MAKSKLDEKREKRKKKEKKSPLSKALELVINTLKRAIEIFIMIFIGTLVVAQSRLSQTGLLPDCLTAEPYQPGEANPEQIHLDYISNKDASGAMRSIKATYPLNYNIKVIHNSYMFRVIKTLTKGPDSSTIGNYLGICLTIMTQAYISVHNSILSTLNSLLPELVIVLLGNLFVAIIGLIAFLFSFFKGILAFFQNVKYFYYDKELIDVDGAQETKWNEGEFGMWDTSNTWNWLWTVLIYISLLIGLSIIIPTCLLWTFLVGLTVFFMPFFLMRIYSTEDDINEAINKKADEMTHGGDGDIMKGGADNEDEDEAENKEEEKDSEDEQGNASDEEGEIVNGQPHPGLPKRFSPISHFKKFIKVYKHVLLYIFALFLILDVFSIFGPYAMAITIFAIIVVWYFGSLFEAYKIKDADKFTTFLMGTNRAKKECKVPFVPKEPEIEDNRKWYFLWLF</sequence>
<reference evidence="3" key="1">
    <citation type="journal article" date="2020" name="Nature">
        <title>Giant virus diversity and host interactions through global metagenomics.</title>
        <authorList>
            <person name="Schulz F."/>
            <person name="Roux S."/>
            <person name="Paez-Espino D."/>
            <person name="Jungbluth S."/>
            <person name="Walsh D.A."/>
            <person name="Denef V.J."/>
            <person name="McMahon K.D."/>
            <person name="Konstantinidis K.T."/>
            <person name="Eloe-Fadrosh E.A."/>
            <person name="Kyrpides N.C."/>
            <person name="Woyke T."/>
        </authorList>
    </citation>
    <scope>NUCLEOTIDE SEQUENCE</scope>
    <source>
        <strain evidence="3">GVMAG-S-ERX556106-38</strain>
    </source>
</reference>
<protein>
    <submittedName>
        <fullName evidence="3">Uncharacterized protein</fullName>
    </submittedName>
</protein>
<keyword evidence="2" id="KW-0472">Membrane</keyword>
<feature type="transmembrane region" description="Helical" evidence="2">
    <location>
        <begin position="131"/>
        <end position="149"/>
    </location>
</feature>
<name>A0A6C0FAI2_9ZZZZ</name>
<feature type="compositionally biased region" description="Basic and acidic residues" evidence="1">
    <location>
        <begin position="291"/>
        <end position="301"/>
    </location>
</feature>
<keyword evidence="2" id="KW-1133">Transmembrane helix</keyword>
<evidence type="ECO:0000256" key="1">
    <source>
        <dbReference type="SAM" id="MobiDB-lite"/>
    </source>
</evidence>
<evidence type="ECO:0000256" key="2">
    <source>
        <dbReference type="SAM" id="Phobius"/>
    </source>
</evidence>
<feature type="region of interest" description="Disordered" evidence="1">
    <location>
        <begin position="291"/>
        <end position="346"/>
    </location>
</feature>
<dbReference type="AlphaFoldDB" id="A0A6C0FAI2"/>
<dbReference type="EMBL" id="MN738833">
    <property type="protein sequence ID" value="QHT38688.1"/>
    <property type="molecule type" value="Genomic_DNA"/>
</dbReference>
<feature type="transmembrane region" description="Helical" evidence="2">
    <location>
        <begin position="233"/>
        <end position="266"/>
    </location>
</feature>
<feature type="compositionally biased region" description="Acidic residues" evidence="1">
    <location>
        <begin position="307"/>
        <end position="336"/>
    </location>
</feature>
<accession>A0A6C0FAI2</accession>
<organism evidence="3">
    <name type="scientific">viral metagenome</name>
    <dbReference type="NCBI Taxonomy" id="1070528"/>
    <lineage>
        <taxon>unclassified sequences</taxon>
        <taxon>metagenomes</taxon>
        <taxon>organismal metagenomes</taxon>
    </lineage>
</organism>
<evidence type="ECO:0000313" key="3">
    <source>
        <dbReference type="EMBL" id="QHT38688.1"/>
    </source>
</evidence>
<feature type="transmembrane region" description="Helical" evidence="2">
    <location>
        <begin position="161"/>
        <end position="187"/>
    </location>
</feature>